<feature type="signal peptide" evidence="2">
    <location>
        <begin position="1"/>
        <end position="30"/>
    </location>
</feature>
<feature type="domain" description="Beta-lactamase-related" evidence="3">
    <location>
        <begin position="50"/>
        <end position="351"/>
    </location>
</feature>
<reference evidence="4 5" key="1">
    <citation type="journal article" date="2019" name="Int. J. Syst. Evol. Microbiol.">
        <title>The Global Catalogue of Microorganisms (GCM) 10K type strain sequencing project: providing services to taxonomists for standard genome sequencing and annotation.</title>
        <authorList>
            <consortium name="The Broad Institute Genomics Platform"/>
            <consortium name="The Broad Institute Genome Sequencing Center for Infectious Disease"/>
            <person name="Wu L."/>
            <person name="Ma J."/>
        </authorList>
    </citation>
    <scope>NUCLEOTIDE SEQUENCE [LARGE SCALE GENOMIC DNA]</scope>
    <source>
        <strain evidence="4 5">JCM 6835</strain>
    </source>
</reference>
<keyword evidence="1" id="KW-1133">Transmembrane helix</keyword>
<feature type="transmembrane region" description="Helical" evidence="1">
    <location>
        <begin position="466"/>
        <end position="486"/>
    </location>
</feature>
<dbReference type="PANTHER" id="PTHR46825:SF9">
    <property type="entry name" value="BETA-LACTAMASE-RELATED DOMAIN-CONTAINING PROTEIN"/>
    <property type="match status" value="1"/>
</dbReference>
<accession>A0ABN3SDG6</accession>
<evidence type="ECO:0000256" key="2">
    <source>
        <dbReference type="SAM" id="SignalP"/>
    </source>
</evidence>
<evidence type="ECO:0000313" key="5">
    <source>
        <dbReference type="Proteomes" id="UP001501666"/>
    </source>
</evidence>
<dbReference type="Proteomes" id="UP001501666">
    <property type="component" value="Unassembled WGS sequence"/>
</dbReference>
<dbReference type="Pfam" id="PF00144">
    <property type="entry name" value="Beta-lactamase"/>
    <property type="match status" value="1"/>
</dbReference>
<sequence>MFQRSGLWPTPGRLASALVAAGLAAVAAFAVAPTPPRLGSATTGDHALAEAVRRAAGSDGHRALSVALIENGVVRTAGVGDTGGPAPRSVDASTPFEIGSVGKALTGMILADMVAEDGLDPRSPVPGLQGSITYEELASHRSGLPRLAGGLGPLVRGATANYTHGNPYAGQDVSDVREAANSAELSGRGTVAYSNLGMSVLGHALGERAKLPYADLLKRRVLEPLGMKATTTSTPPAGRAHGYVEAGHEADPWTSDGYAPSGMSIWSTSADLALLVDAMLKGGAPGGDAATPRFTDDDTSRIGYGWYTTRTAKGEVTWHNGGTGGFRAYVGFDRAGGRGVVVLGNTDRDVDHVGLRLLGHEGPRPASGDPLLLVITVGLLLAAVVTSWEMATRRTPTRNRPQADRLGIVSMTANAALVLWVAWMAGAWGTVPFAVFILVAAATAAGTALHAARWRELPTARQRSRWLSTVVGLVLDAVIVALLLFMT</sequence>
<evidence type="ECO:0000259" key="3">
    <source>
        <dbReference type="Pfam" id="PF00144"/>
    </source>
</evidence>
<dbReference type="InterPro" id="IPR012338">
    <property type="entry name" value="Beta-lactam/transpept-like"/>
</dbReference>
<dbReference type="RefSeq" id="WP_346150267.1">
    <property type="nucleotide sequence ID" value="NZ_BAAATE010000016.1"/>
</dbReference>
<feature type="transmembrane region" description="Helical" evidence="1">
    <location>
        <begin position="371"/>
        <end position="391"/>
    </location>
</feature>
<gene>
    <name evidence="4" type="ORF">GCM10010412_055670</name>
</gene>
<keyword evidence="1" id="KW-0472">Membrane</keyword>
<dbReference type="InterPro" id="IPR001466">
    <property type="entry name" value="Beta-lactam-related"/>
</dbReference>
<keyword evidence="2" id="KW-0732">Signal</keyword>
<organism evidence="4 5">
    <name type="scientific">Nonomuraea recticatena</name>
    <dbReference type="NCBI Taxonomy" id="46178"/>
    <lineage>
        <taxon>Bacteria</taxon>
        <taxon>Bacillati</taxon>
        <taxon>Actinomycetota</taxon>
        <taxon>Actinomycetes</taxon>
        <taxon>Streptosporangiales</taxon>
        <taxon>Streptosporangiaceae</taxon>
        <taxon>Nonomuraea</taxon>
    </lineage>
</organism>
<feature type="transmembrane region" description="Helical" evidence="1">
    <location>
        <begin position="431"/>
        <end position="454"/>
    </location>
</feature>
<keyword evidence="5" id="KW-1185">Reference proteome</keyword>
<protein>
    <recommendedName>
        <fullName evidence="3">Beta-lactamase-related domain-containing protein</fullName>
    </recommendedName>
</protein>
<name>A0ABN3SDG6_9ACTN</name>
<dbReference type="EMBL" id="BAAATE010000016">
    <property type="protein sequence ID" value="GAA2674525.1"/>
    <property type="molecule type" value="Genomic_DNA"/>
</dbReference>
<evidence type="ECO:0000313" key="4">
    <source>
        <dbReference type="EMBL" id="GAA2674525.1"/>
    </source>
</evidence>
<keyword evidence="1" id="KW-0812">Transmembrane</keyword>
<feature type="chain" id="PRO_5047434227" description="Beta-lactamase-related domain-containing protein" evidence="2">
    <location>
        <begin position="31"/>
        <end position="487"/>
    </location>
</feature>
<dbReference type="SUPFAM" id="SSF56601">
    <property type="entry name" value="beta-lactamase/transpeptidase-like"/>
    <property type="match status" value="1"/>
</dbReference>
<dbReference type="Gene3D" id="3.40.710.10">
    <property type="entry name" value="DD-peptidase/beta-lactamase superfamily"/>
    <property type="match status" value="1"/>
</dbReference>
<evidence type="ECO:0000256" key="1">
    <source>
        <dbReference type="SAM" id="Phobius"/>
    </source>
</evidence>
<dbReference type="PANTHER" id="PTHR46825">
    <property type="entry name" value="D-ALANYL-D-ALANINE-CARBOXYPEPTIDASE/ENDOPEPTIDASE AMPH"/>
    <property type="match status" value="1"/>
</dbReference>
<comment type="caution">
    <text evidence="4">The sequence shown here is derived from an EMBL/GenBank/DDBJ whole genome shotgun (WGS) entry which is preliminary data.</text>
</comment>
<proteinExistence type="predicted"/>
<dbReference type="InterPro" id="IPR050491">
    <property type="entry name" value="AmpC-like"/>
</dbReference>
<feature type="transmembrane region" description="Helical" evidence="1">
    <location>
        <begin position="403"/>
        <end position="425"/>
    </location>
</feature>